<dbReference type="PANTHER" id="PTHR44591:SF3">
    <property type="entry name" value="RESPONSE REGULATORY DOMAIN-CONTAINING PROTEIN"/>
    <property type="match status" value="1"/>
</dbReference>
<dbReference type="Pfam" id="PF00072">
    <property type="entry name" value="Response_reg"/>
    <property type="match status" value="1"/>
</dbReference>
<dbReference type="PROSITE" id="PS50110">
    <property type="entry name" value="RESPONSE_REGULATORY"/>
    <property type="match status" value="1"/>
</dbReference>
<evidence type="ECO:0000256" key="1">
    <source>
        <dbReference type="ARBA" id="ARBA00022553"/>
    </source>
</evidence>
<proteinExistence type="predicted"/>
<dbReference type="InterPro" id="IPR011006">
    <property type="entry name" value="CheY-like_superfamily"/>
</dbReference>
<gene>
    <name evidence="4" type="ORF">ABM428_14505</name>
</gene>
<dbReference type="InterPro" id="IPR001789">
    <property type="entry name" value="Sig_transdc_resp-reg_receiver"/>
</dbReference>
<evidence type="ECO:0000313" key="4">
    <source>
        <dbReference type="EMBL" id="XCF11855.1"/>
    </source>
</evidence>
<accession>A0AAU8C711</accession>
<dbReference type="EMBL" id="CP159194">
    <property type="protein sequence ID" value="XCF11855.1"/>
    <property type="molecule type" value="Genomic_DNA"/>
</dbReference>
<dbReference type="InterPro" id="IPR050595">
    <property type="entry name" value="Bact_response_regulator"/>
</dbReference>
<organism evidence="4">
    <name type="scientific">Sulfitobacter sp. TCYB15</name>
    <dbReference type="NCBI Taxonomy" id="3229275"/>
    <lineage>
        <taxon>Bacteria</taxon>
        <taxon>Pseudomonadati</taxon>
        <taxon>Pseudomonadota</taxon>
        <taxon>Alphaproteobacteria</taxon>
        <taxon>Rhodobacterales</taxon>
        <taxon>Roseobacteraceae</taxon>
        <taxon>Sulfitobacter</taxon>
    </lineage>
</organism>
<feature type="domain" description="Response regulatory" evidence="3">
    <location>
        <begin position="3"/>
        <end position="117"/>
    </location>
</feature>
<reference evidence="4" key="1">
    <citation type="journal article" date="2020" name="Int. J. Syst. Evol. Microbiol.">
        <title>Notification of changes in taxonomic opinion previously published outside the IJSEM.</title>
        <authorList>
            <person name="Oren A."/>
            <person name="Garrity G."/>
        </authorList>
    </citation>
    <scope>NUCLEOTIDE SEQUENCE</scope>
    <source>
        <strain evidence="4">TCYB15</strain>
    </source>
</reference>
<name>A0AAU8C711_9RHOB</name>
<dbReference type="RefSeq" id="WP_353628468.1">
    <property type="nucleotide sequence ID" value="NZ_CP159194.1"/>
</dbReference>
<evidence type="ECO:0000256" key="2">
    <source>
        <dbReference type="PROSITE-ProRule" id="PRU00169"/>
    </source>
</evidence>
<reference evidence="4" key="2">
    <citation type="submission" date="2024-06" db="EMBL/GenBank/DDBJ databases">
        <authorList>
            <person name="Deng Y."/>
        </authorList>
    </citation>
    <scope>NUCLEOTIDE SEQUENCE</scope>
    <source>
        <strain evidence="4">TCYB15</strain>
        <plasmid evidence="4">pZYJ01</plasmid>
    </source>
</reference>
<dbReference type="GO" id="GO:0000160">
    <property type="term" value="P:phosphorelay signal transduction system"/>
    <property type="evidence" value="ECO:0007669"/>
    <property type="project" value="InterPro"/>
</dbReference>
<protein>
    <submittedName>
        <fullName evidence="4">Response regulator</fullName>
    </submittedName>
</protein>
<dbReference type="SMART" id="SM00448">
    <property type="entry name" value="REC"/>
    <property type="match status" value="1"/>
</dbReference>
<dbReference type="Gene3D" id="3.40.50.2300">
    <property type="match status" value="1"/>
</dbReference>
<dbReference type="PANTHER" id="PTHR44591">
    <property type="entry name" value="STRESS RESPONSE REGULATOR PROTEIN 1"/>
    <property type="match status" value="1"/>
</dbReference>
<keyword evidence="4" id="KW-0614">Plasmid</keyword>
<dbReference type="AlphaFoldDB" id="A0AAU8C711"/>
<dbReference type="SUPFAM" id="SSF52172">
    <property type="entry name" value="CheY-like"/>
    <property type="match status" value="1"/>
</dbReference>
<dbReference type="KEGG" id="suly:ABM428_14505"/>
<evidence type="ECO:0000259" key="3">
    <source>
        <dbReference type="PROSITE" id="PS50110"/>
    </source>
</evidence>
<geneLocation type="plasmid" evidence="4">
    <name>pZYJ01</name>
</geneLocation>
<sequence length="117" mass="12594">MIKVIHVEDDDDIRELVGLSLDVAGDLELMSFASGSEAIQAVEVFGPDLVLLDMMMPNISGIDTLKATKQIEGYAEISAIFVTARVDGNQNEAFLDAGALEVIVKPFDPIELGSEIK</sequence>
<keyword evidence="1 2" id="KW-0597">Phosphoprotein</keyword>
<feature type="modified residue" description="4-aspartylphosphate" evidence="2">
    <location>
        <position position="53"/>
    </location>
</feature>